<feature type="region of interest" description="Disordered" evidence="1">
    <location>
        <begin position="247"/>
        <end position="282"/>
    </location>
</feature>
<dbReference type="AlphaFoldDB" id="R8BAA8"/>
<dbReference type="Proteomes" id="UP000014074">
    <property type="component" value="Unassembled WGS sequence"/>
</dbReference>
<evidence type="ECO:0000256" key="2">
    <source>
        <dbReference type="SAM" id="Phobius"/>
    </source>
</evidence>
<evidence type="ECO:0000313" key="3">
    <source>
        <dbReference type="EMBL" id="EON96254.1"/>
    </source>
</evidence>
<dbReference type="EMBL" id="KB933350">
    <property type="protein sequence ID" value="EON96254.1"/>
    <property type="molecule type" value="Genomic_DNA"/>
</dbReference>
<organism evidence="3 4">
    <name type="scientific">Phaeoacremonium minimum (strain UCR-PA7)</name>
    <name type="common">Esca disease fungus</name>
    <name type="synonym">Togninia minima</name>
    <dbReference type="NCBI Taxonomy" id="1286976"/>
    <lineage>
        <taxon>Eukaryota</taxon>
        <taxon>Fungi</taxon>
        <taxon>Dikarya</taxon>
        <taxon>Ascomycota</taxon>
        <taxon>Pezizomycotina</taxon>
        <taxon>Sordariomycetes</taxon>
        <taxon>Sordariomycetidae</taxon>
        <taxon>Togniniales</taxon>
        <taxon>Togniniaceae</taxon>
        <taxon>Phaeoacremonium</taxon>
    </lineage>
</organism>
<feature type="compositionally biased region" description="Polar residues" evidence="1">
    <location>
        <begin position="265"/>
        <end position="275"/>
    </location>
</feature>
<sequence>MSSPYDQRGSSRRRHGVWSHWVPLVVTVTVATVGVAAWIWSQRNNEEEEDAAAIPQDLDYENADYGDNPPYGASGDSRRAPSYADGDLRPGEEGYGTTQGGPQMADATGSTWGSRMSGALRRTPSPQQFLDKAGKTVAAGVAAAGTAVGSALAAIREEDKTAFADHETWSEEAEAKKERPSESQSREPGKRRRTVAIVVSADSALEDIDEDGYHEHASILSHIPKHNDFTKIKLFILIYSPGLKEAAGDTTGNLPPPSLSSSFSNIGHDQAQTPGDENKSPL</sequence>
<reference evidence="4" key="1">
    <citation type="journal article" date="2013" name="Genome Announc.">
        <title>Draft genome sequence of the ascomycete Phaeoacremonium aleophilum strain UCR-PA7, a causal agent of the esca disease complex in grapevines.</title>
        <authorList>
            <person name="Blanco-Ulate B."/>
            <person name="Rolshausen P."/>
            <person name="Cantu D."/>
        </authorList>
    </citation>
    <scope>NUCLEOTIDE SEQUENCE [LARGE SCALE GENOMIC DNA]</scope>
    <source>
        <strain evidence="4">UCR-PA7</strain>
    </source>
</reference>
<dbReference type="GeneID" id="19329034"/>
<dbReference type="HOGENOM" id="CLU_086136_0_0_1"/>
<dbReference type="KEGG" id="tmn:UCRPA7_8202"/>
<feature type="region of interest" description="Disordered" evidence="1">
    <location>
        <begin position="167"/>
        <end position="193"/>
    </location>
</feature>
<keyword evidence="2" id="KW-0812">Transmembrane</keyword>
<dbReference type="eggNOG" id="ENOG502SHU3">
    <property type="taxonomic scope" value="Eukaryota"/>
</dbReference>
<accession>R8BAA8</accession>
<keyword evidence="2" id="KW-1133">Transmembrane helix</keyword>
<protein>
    <submittedName>
        <fullName evidence="3">Putative peroxin 22-like protein</fullName>
    </submittedName>
</protein>
<feature type="region of interest" description="Disordered" evidence="1">
    <location>
        <begin position="60"/>
        <end position="126"/>
    </location>
</feature>
<keyword evidence="2" id="KW-0472">Membrane</keyword>
<evidence type="ECO:0000256" key="1">
    <source>
        <dbReference type="SAM" id="MobiDB-lite"/>
    </source>
</evidence>
<feature type="transmembrane region" description="Helical" evidence="2">
    <location>
        <begin position="21"/>
        <end position="40"/>
    </location>
</feature>
<proteinExistence type="predicted"/>
<keyword evidence="4" id="KW-1185">Reference proteome</keyword>
<dbReference type="RefSeq" id="XP_007918912.1">
    <property type="nucleotide sequence ID" value="XM_007920721.1"/>
</dbReference>
<dbReference type="OrthoDB" id="5327700at2759"/>
<name>R8BAA8_PHAM7</name>
<evidence type="ECO:0000313" key="4">
    <source>
        <dbReference type="Proteomes" id="UP000014074"/>
    </source>
</evidence>
<gene>
    <name evidence="3" type="ORF">UCRPA7_8202</name>
</gene>
<feature type="compositionally biased region" description="Basic and acidic residues" evidence="1">
    <location>
        <begin position="167"/>
        <end position="188"/>
    </location>
</feature>